<keyword evidence="5 6" id="KW-0472">Membrane</keyword>
<keyword evidence="2" id="KW-1003">Cell membrane</keyword>
<evidence type="ECO:0000313" key="8">
    <source>
        <dbReference type="Proteomes" id="UP001183809"/>
    </source>
</evidence>
<feature type="transmembrane region" description="Helical" evidence="6">
    <location>
        <begin position="88"/>
        <end position="109"/>
    </location>
</feature>
<dbReference type="PANTHER" id="PTHR23513">
    <property type="entry name" value="INTEGRAL MEMBRANE EFFLUX PROTEIN-RELATED"/>
    <property type="match status" value="1"/>
</dbReference>
<evidence type="ECO:0000256" key="6">
    <source>
        <dbReference type="SAM" id="Phobius"/>
    </source>
</evidence>
<dbReference type="RefSeq" id="WP_311695606.1">
    <property type="nucleotide sequence ID" value="NZ_JAVREY010000015.1"/>
</dbReference>
<dbReference type="Pfam" id="PF07690">
    <property type="entry name" value="MFS_1"/>
    <property type="match status" value="1"/>
</dbReference>
<evidence type="ECO:0000313" key="7">
    <source>
        <dbReference type="EMBL" id="MDT0464420.1"/>
    </source>
</evidence>
<feature type="transmembrane region" description="Helical" evidence="6">
    <location>
        <begin position="294"/>
        <end position="314"/>
    </location>
</feature>
<reference evidence="8" key="1">
    <citation type="submission" date="2023-07" db="EMBL/GenBank/DDBJ databases">
        <title>30 novel species of actinomycetes from the DSMZ collection.</title>
        <authorList>
            <person name="Nouioui I."/>
        </authorList>
    </citation>
    <scope>NUCLEOTIDE SEQUENCE [LARGE SCALE GENOMIC DNA]</scope>
    <source>
        <strain evidence="8">DSM 41699</strain>
    </source>
</reference>
<evidence type="ECO:0000256" key="4">
    <source>
        <dbReference type="ARBA" id="ARBA00022989"/>
    </source>
</evidence>
<keyword evidence="8" id="KW-1185">Reference proteome</keyword>
<dbReference type="PANTHER" id="PTHR23513:SF6">
    <property type="entry name" value="MAJOR FACILITATOR SUPERFAMILY ASSOCIATED DOMAIN-CONTAINING PROTEIN"/>
    <property type="match status" value="1"/>
</dbReference>
<feature type="transmembrane region" description="Helical" evidence="6">
    <location>
        <begin position="58"/>
        <end position="81"/>
    </location>
</feature>
<dbReference type="CDD" id="cd06173">
    <property type="entry name" value="MFS_MefA_like"/>
    <property type="match status" value="1"/>
</dbReference>
<dbReference type="SUPFAM" id="SSF103473">
    <property type="entry name" value="MFS general substrate transporter"/>
    <property type="match status" value="1"/>
</dbReference>
<evidence type="ECO:0000256" key="2">
    <source>
        <dbReference type="ARBA" id="ARBA00022475"/>
    </source>
</evidence>
<evidence type="ECO:0000256" key="3">
    <source>
        <dbReference type="ARBA" id="ARBA00022692"/>
    </source>
</evidence>
<feature type="transmembrane region" description="Helical" evidence="6">
    <location>
        <begin position="320"/>
        <end position="342"/>
    </location>
</feature>
<feature type="transmembrane region" description="Helical" evidence="6">
    <location>
        <begin position="382"/>
        <end position="403"/>
    </location>
</feature>
<accession>A0ABU2TTY0</accession>
<dbReference type="Proteomes" id="UP001183809">
    <property type="component" value="Unassembled WGS sequence"/>
</dbReference>
<keyword evidence="4 6" id="KW-1133">Transmembrane helix</keyword>
<comment type="caution">
    <text evidence="7">The sequence shown here is derived from an EMBL/GenBank/DDBJ whole genome shotgun (WGS) entry which is preliminary data.</text>
</comment>
<organism evidence="7 8">
    <name type="scientific">Streptomyces gibsoniae</name>
    <dbReference type="NCBI Taxonomy" id="3075529"/>
    <lineage>
        <taxon>Bacteria</taxon>
        <taxon>Bacillati</taxon>
        <taxon>Actinomycetota</taxon>
        <taxon>Actinomycetes</taxon>
        <taxon>Kitasatosporales</taxon>
        <taxon>Streptomycetaceae</taxon>
        <taxon>Streptomyces</taxon>
    </lineage>
</organism>
<dbReference type="EMBL" id="JAVREY010000015">
    <property type="protein sequence ID" value="MDT0464420.1"/>
    <property type="molecule type" value="Genomic_DNA"/>
</dbReference>
<evidence type="ECO:0000256" key="5">
    <source>
        <dbReference type="ARBA" id="ARBA00023136"/>
    </source>
</evidence>
<proteinExistence type="predicted"/>
<evidence type="ECO:0000256" key="1">
    <source>
        <dbReference type="ARBA" id="ARBA00004651"/>
    </source>
</evidence>
<gene>
    <name evidence="7" type="ORF">RM764_15535</name>
</gene>
<feature type="transmembrane region" description="Helical" evidence="6">
    <location>
        <begin position="354"/>
        <end position="376"/>
    </location>
</feature>
<protein>
    <submittedName>
        <fullName evidence="7">MFS transporter</fullName>
    </submittedName>
</protein>
<dbReference type="Gene3D" id="1.20.1250.20">
    <property type="entry name" value="MFS general substrate transporter like domains"/>
    <property type="match status" value="1"/>
</dbReference>
<keyword evidence="3 6" id="KW-0812">Transmembrane</keyword>
<dbReference type="InterPro" id="IPR036259">
    <property type="entry name" value="MFS_trans_sf"/>
</dbReference>
<comment type="subcellular location">
    <subcellularLocation>
        <location evidence="1">Cell membrane</location>
        <topology evidence="1">Multi-pass membrane protein</topology>
    </subcellularLocation>
</comment>
<feature type="transmembrane region" description="Helical" evidence="6">
    <location>
        <begin position="21"/>
        <end position="46"/>
    </location>
</feature>
<sequence length="429" mass="43252">MSTSVAGGRRLPVVLRNRSFGTVWAGQLLTQMASRMFQVGAVWWLVGFAGGDHRGLDSGLFLMVSTLPAVVLAPVVARVIARHARRTVLAVAPGAAGVLATAAAVWAYAGTLPVAAVYAAGLALATCQAVFDPCLTTAVPELVEDADIEAATGFELSTQSLAGLAGGLLGPVVVDAGGLADLVAGCAGAYLTAALLIGSVRFPHATAPQGAASEAAPERRTLRRILAGLPFVRRVLICFAAANVFTTAVYVVMPLYTRGVLHSTGSTVASLEVALGAGTLVGSFTGGRLPGRPVALGSICLAVMAACLGLPGLLTGHAVAAGSMVVAGWCVGVIGVRFVALFQRLVPADDKAGFFTAMQALLGATFPVSSLVFGALGDQLTARALCLVQGAGLVPVAVALWWLGGRAHVPSDEPSAPAGQRAALTGDAS</sequence>
<name>A0ABU2TTY0_9ACTN</name>
<dbReference type="InterPro" id="IPR011701">
    <property type="entry name" value="MFS"/>
</dbReference>
<feature type="transmembrane region" description="Helical" evidence="6">
    <location>
        <begin position="231"/>
        <end position="253"/>
    </location>
</feature>